<feature type="transmembrane region" description="Helical" evidence="1">
    <location>
        <begin position="36"/>
        <end position="58"/>
    </location>
</feature>
<evidence type="ECO:0000313" key="2">
    <source>
        <dbReference type="EMBL" id="ORE14866.1"/>
    </source>
</evidence>
<dbReference type="AlphaFoldDB" id="A0A1X0RS34"/>
<keyword evidence="1" id="KW-1133">Transmembrane helix</keyword>
<keyword evidence="1" id="KW-0812">Transmembrane</keyword>
<protein>
    <submittedName>
        <fullName evidence="2">Uncharacterized protein</fullName>
    </submittedName>
</protein>
<evidence type="ECO:0000256" key="1">
    <source>
        <dbReference type="SAM" id="Phobius"/>
    </source>
</evidence>
<dbReference type="Proteomes" id="UP000242381">
    <property type="component" value="Unassembled WGS sequence"/>
</dbReference>
<reference evidence="2 3" key="1">
    <citation type="journal article" date="2016" name="Proc. Natl. Acad. Sci. U.S.A.">
        <title>Lipid metabolic changes in an early divergent fungus govern the establishment of a mutualistic symbiosis with endobacteria.</title>
        <authorList>
            <person name="Lastovetsky O.A."/>
            <person name="Gaspar M.L."/>
            <person name="Mondo S.J."/>
            <person name="LaButti K.M."/>
            <person name="Sandor L."/>
            <person name="Grigoriev I.V."/>
            <person name="Henry S.A."/>
            <person name="Pawlowska T.E."/>
        </authorList>
    </citation>
    <scope>NUCLEOTIDE SEQUENCE [LARGE SCALE GENOMIC DNA]</scope>
    <source>
        <strain evidence="2 3">ATCC 11559</strain>
    </source>
</reference>
<gene>
    <name evidence="2" type="ORF">BCV71DRAFT_43200</name>
</gene>
<evidence type="ECO:0000313" key="3">
    <source>
        <dbReference type="Proteomes" id="UP000242381"/>
    </source>
</evidence>
<name>A0A1X0RS34_RHIZD</name>
<sequence length="64" mass="7212">MNSSVGGTMVYSVLRRSHTMEELLGYATTTGGNYPFAFFPIVCHTFIPLLVCYIIFLFDSIVIR</sequence>
<proteinExistence type="predicted"/>
<organism evidence="2 3">
    <name type="scientific">Rhizopus microsporus</name>
    <dbReference type="NCBI Taxonomy" id="58291"/>
    <lineage>
        <taxon>Eukaryota</taxon>
        <taxon>Fungi</taxon>
        <taxon>Fungi incertae sedis</taxon>
        <taxon>Mucoromycota</taxon>
        <taxon>Mucoromycotina</taxon>
        <taxon>Mucoromycetes</taxon>
        <taxon>Mucorales</taxon>
        <taxon>Mucorineae</taxon>
        <taxon>Rhizopodaceae</taxon>
        <taxon>Rhizopus</taxon>
    </lineage>
</organism>
<dbReference type="EMBL" id="KV921450">
    <property type="protein sequence ID" value="ORE14866.1"/>
    <property type="molecule type" value="Genomic_DNA"/>
</dbReference>
<accession>A0A1X0RS34</accession>
<keyword evidence="1" id="KW-0472">Membrane</keyword>